<dbReference type="EMBL" id="QXGE01000355">
    <property type="protein sequence ID" value="KAE9314940.1"/>
    <property type="molecule type" value="Genomic_DNA"/>
</dbReference>
<sequence length="246" mass="27888">MRGHVQASELFVPVYVGLCNSKGTTMYNDNPELIHRDTSEKLEPSDIVCDFELALIQAIEKQFPKAEGVLGVITVIEPDYTRTKWKPFWGYFRATGIEHYNIESWNVHGLQNSLVTQTSNPLERFHRELNRWFPTSHSSITTFVSVIRAISKSYVDKLGYVAQGCQKRGNRRRTNTRKGRRRNAGSDSSNQVEETIDLTIAVGFTEEDAASNSKSQMEWNSTGESSESNKGEDNHSAILLGTRRRI</sequence>
<feature type="region of interest" description="Disordered" evidence="1">
    <location>
        <begin position="166"/>
        <end position="192"/>
    </location>
</feature>
<dbReference type="Proteomes" id="UP000440732">
    <property type="component" value="Unassembled WGS sequence"/>
</dbReference>
<evidence type="ECO:0008006" key="6">
    <source>
        <dbReference type="Google" id="ProtNLM"/>
    </source>
</evidence>
<feature type="compositionally biased region" description="Polar residues" evidence="1">
    <location>
        <begin position="210"/>
        <end position="226"/>
    </location>
</feature>
<evidence type="ECO:0000313" key="3">
    <source>
        <dbReference type="EMBL" id="KAE9314940.1"/>
    </source>
</evidence>
<dbReference type="Proteomes" id="UP000437068">
    <property type="component" value="Unassembled WGS sequence"/>
</dbReference>
<organism evidence="2 5">
    <name type="scientific">Phytophthora fragariae</name>
    <dbReference type="NCBI Taxonomy" id="53985"/>
    <lineage>
        <taxon>Eukaryota</taxon>
        <taxon>Sar</taxon>
        <taxon>Stramenopiles</taxon>
        <taxon>Oomycota</taxon>
        <taxon>Peronosporomycetes</taxon>
        <taxon>Peronosporales</taxon>
        <taxon>Peronosporaceae</taxon>
        <taxon>Phytophthora</taxon>
    </lineage>
</organism>
<comment type="caution">
    <text evidence="2">The sequence shown here is derived from an EMBL/GenBank/DDBJ whole genome shotgun (WGS) entry which is preliminary data.</text>
</comment>
<dbReference type="AlphaFoldDB" id="A0A6A3U8N2"/>
<reference evidence="4 5" key="1">
    <citation type="submission" date="2018-08" db="EMBL/GenBank/DDBJ databases">
        <title>Genomic investigation of the strawberry pathogen Phytophthora fragariae indicates pathogenicity is determined by transcriptional variation in three key races.</title>
        <authorList>
            <person name="Adams T.M."/>
            <person name="Armitage A.D."/>
            <person name="Sobczyk M.K."/>
            <person name="Bates H.J."/>
            <person name="Dunwell J.M."/>
            <person name="Nellist C.F."/>
            <person name="Harrison R.J."/>
        </authorList>
    </citation>
    <scope>NUCLEOTIDE SEQUENCE [LARGE SCALE GENOMIC DNA]</scope>
    <source>
        <strain evidence="3 4">A4</strain>
        <strain evidence="2 5">NOV-5</strain>
    </source>
</reference>
<evidence type="ECO:0000313" key="2">
    <source>
        <dbReference type="EMBL" id="KAE9147206.1"/>
    </source>
</evidence>
<protein>
    <recommendedName>
        <fullName evidence="6">MULE transposase domain-containing protein</fullName>
    </recommendedName>
</protein>
<dbReference type="EMBL" id="QXGA01000363">
    <property type="protein sequence ID" value="KAE9147206.1"/>
    <property type="molecule type" value="Genomic_DNA"/>
</dbReference>
<feature type="region of interest" description="Disordered" evidence="1">
    <location>
        <begin position="207"/>
        <end position="246"/>
    </location>
</feature>
<evidence type="ECO:0000313" key="5">
    <source>
        <dbReference type="Proteomes" id="UP000440732"/>
    </source>
</evidence>
<evidence type="ECO:0000313" key="4">
    <source>
        <dbReference type="Proteomes" id="UP000437068"/>
    </source>
</evidence>
<accession>A0A6A3U8N2</accession>
<name>A0A6A3U8N2_9STRA</name>
<proteinExistence type="predicted"/>
<evidence type="ECO:0000256" key="1">
    <source>
        <dbReference type="SAM" id="MobiDB-lite"/>
    </source>
</evidence>
<feature type="compositionally biased region" description="Basic residues" evidence="1">
    <location>
        <begin position="168"/>
        <end position="183"/>
    </location>
</feature>
<gene>
    <name evidence="3" type="ORF">PF001_g8039</name>
    <name evidence="2" type="ORF">PF006_g8098</name>
</gene>